<feature type="transmembrane region" description="Helical" evidence="1">
    <location>
        <begin position="128"/>
        <end position="149"/>
    </location>
</feature>
<proteinExistence type="predicted"/>
<dbReference type="Proteomes" id="UP000265691">
    <property type="component" value="Unassembled WGS sequence"/>
</dbReference>
<organism evidence="2 3">
    <name type="scientific">Psittacicella hinzii</name>
    <dbReference type="NCBI Taxonomy" id="2028575"/>
    <lineage>
        <taxon>Bacteria</taxon>
        <taxon>Pseudomonadati</taxon>
        <taxon>Pseudomonadota</taxon>
        <taxon>Gammaproteobacteria</taxon>
        <taxon>Pasteurellales</taxon>
        <taxon>Psittacicellaceae</taxon>
        <taxon>Psittacicella</taxon>
    </lineage>
</organism>
<name>A0A3A1Y9R6_9GAMM</name>
<dbReference type="RefSeq" id="WP_119525052.1">
    <property type="nucleotide sequence ID" value="NZ_NRHC01000043.1"/>
</dbReference>
<dbReference type="AlphaFoldDB" id="A0A3A1Y9R6"/>
<keyword evidence="1" id="KW-0812">Transmembrane</keyword>
<sequence length="150" mass="17507">MKSQIDQLEHAYEQIQQATQQQYHELCQQYFQATQRFTQLANKVNLKVPPVNQDKDNLLQELTQTERQFAQHQQEIVQRASNLESSPATNTKVRELQTLLSQYHLPNDNPEKLIATLKQHKLIRKRTFITAGIIIILGFFLAFMLSALLF</sequence>
<keyword evidence="1" id="KW-1133">Transmembrane helix</keyword>
<gene>
    <name evidence="2" type="ORF">CKF54_04110</name>
</gene>
<accession>A0A3A1Y9R6</accession>
<keyword evidence="1" id="KW-0472">Membrane</keyword>
<reference evidence="2 3" key="1">
    <citation type="submission" date="2017-08" db="EMBL/GenBank/DDBJ databases">
        <title>Reclassification of Bisgaard taxon 37 and 44.</title>
        <authorList>
            <person name="Christensen H."/>
        </authorList>
    </citation>
    <scope>NUCLEOTIDE SEQUENCE [LARGE SCALE GENOMIC DNA]</scope>
    <source>
        <strain evidence="2 3">B96_3</strain>
    </source>
</reference>
<dbReference type="EMBL" id="NRHC01000043">
    <property type="protein sequence ID" value="RIY32884.1"/>
    <property type="molecule type" value="Genomic_DNA"/>
</dbReference>
<protein>
    <submittedName>
        <fullName evidence="2">Uncharacterized protein</fullName>
    </submittedName>
</protein>
<keyword evidence="3" id="KW-1185">Reference proteome</keyword>
<evidence type="ECO:0000313" key="2">
    <source>
        <dbReference type="EMBL" id="RIY32884.1"/>
    </source>
</evidence>
<evidence type="ECO:0000313" key="3">
    <source>
        <dbReference type="Proteomes" id="UP000265691"/>
    </source>
</evidence>
<evidence type="ECO:0000256" key="1">
    <source>
        <dbReference type="SAM" id="Phobius"/>
    </source>
</evidence>
<comment type="caution">
    <text evidence="2">The sequence shown here is derived from an EMBL/GenBank/DDBJ whole genome shotgun (WGS) entry which is preliminary data.</text>
</comment>